<reference evidence="1 2" key="1">
    <citation type="journal article" date="2017" name="Int J Environ Stud">
        <title>Does the Miocene-Pliocene relict legume Oxytropis triphylla form nitrogen-fixing nodules with a combination of bacterial strains?</title>
        <authorList>
            <person name="Safronova V."/>
            <person name="Belimov A."/>
            <person name="Sazanova A."/>
            <person name="Kuznetsova I."/>
            <person name="Popova J."/>
            <person name="Andronov E."/>
            <person name="Verkhozina A."/>
            <person name="Tikhonovich I."/>
        </authorList>
    </citation>
    <scope>NUCLEOTIDE SEQUENCE [LARGE SCALE GENOMIC DNA]</scope>
    <source>
        <strain evidence="1 2">Tri-38</strain>
    </source>
</reference>
<dbReference type="CDD" id="cd00586">
    <property type="entry name" value="4HBT"/>
    <property type="match status" value="1"/>
</dbReference>
<evidence type="ECO:0000313" key="2">
    <source>
        <dbReference type="Proteomes" id="UP000232163"/>
    </source>
</evidence>
<keyword evidence="2" id="KW-1185">Reference proteome</keyword>
<dbReference type="GO" id="GO:0047617">
    <property type="term" value="F:fatty acyl-CoA hydrolase activity"/>
    <property type="evidence" value="ECO:0007669"/>
    <property type="project" value="TreeGrafter"/>
</dbReference>
<gene>
    <name evidence="1" type="ORF">B5P45_06475</name>
</gene>
<sequence>MSAENLQGQLHRSAPIAMEKEWIDYNGHLNMAYYNVVFDRGGDEFLAELGFGPKYAAARKLTIYTAEVHICYVQEIHLDHIVTVTSQLIDFDAKRLHTYNEIVHKDGWIAATAEVLSLHVDMSGPKVVPFPGDILPTLEFYKQAHSRLPMPARVGRSIGIKKK</sequence>
<dbReference type="PANTHER" id="PTHR31793:SF2">
    <property type="entry name" value="BLR1345 PROTEIN"/>
    <property type="match status" value="1"/>
</dbReference>
<organism evidence="1 2">
    <name type="scientific">Phyllobacterium zundukense</name>
    <dbReference type="NCBI Taxonomy" id="1867719"/>
    <lineage>
        <taxon>Bacteria</taxon>
        <taxon>Pseudomonadati</taxon>
        <taxon>Pseudomonadota</taxon>
        <taxon>Alphaproteobacteria</taxon>
        <taxon>Hyphomicrobiales</taxon>
        <taxon>Phyllobacteriaceae</taxon>
        <taxon>Phyllobacterium</taxon>
    </lineage>
</organism>
<proteinExistence type="predicted"/>
<accession>A0A2N9W1M3</accession>
<dbReference type="Pfam" id="PF13279">
    <property type="entry name" value="4HBT_2"/>
    <property type="match status" value="1"/>
</dbReference>
<dbReference type="Proteomes" id="UP000232163">
    <property type="component" value="Unassembled WGS sequence"/>
</dbReference>
<evidence type="ECO:0000313" key="1">
    <source>
        <dbReference type="EMBL" id="PIO45641.1"/>
    </source>
</evidence>
<dbReference type="PANTHER" id="PTHR31793">
    <property type="entry name" value="4-HYDROXYBENZOYL-COA THIOESTERASE FAMILY MEMBER"/>
    <property type="match status" value="1"/>
</dbReference>
<dbReference type="OrthoDB" id="9803287at2"/>
<name>A0A2N9W1M3_9HYPH</name>
<dbReference type="SUPFAM" id="SSF54637">
    <property type="entry name" value="Thioesterase/thiol ester dehydrase-isomerase"/>
    <property type="match status" value="1"/>
</dbReference>
<dbReference type="Gene3D" id="3.10.129.10">
    <property type="entry name" value="Hotdog Thioesterase"/>
    <property type="match status" value="1"/>
</dbReference>
<protein>
    <submittedName>
        <fullName evidence="1">Thioesterase</fullName>
    </submittedName>
</protein>
<dbReference type="RefSeq" id="WP_099998915.1">
    <property type="nucleotide sequence ID" value="NZ_CP017940.1"/>
</dbReference>
<dbReference type="InterPro" id="IPR029069">
    <property type="entry name" value="HotDog_dom_sf"/>
</dbReference>
<comment type="caution">
    <text evidence="1">The sequence shown here is derived from an EMBL/GenBank/DDBJ whole genome shotgun (WGS) entry which is preliminary data.</text>
</comment>
<dbReference type="EMBL" id="MZMT01000017">
    <property type="protein sequence ID" value="PIO45641.1"/>
    <property type="molecule type" value="Genomic_DNA"/>
</dbReference>
<dbReference type="InterPro" id="IPR050563">
    <property type="entry name" value="4-hydroxybenzoyl-CoA_TE"/>
</dbReference>
<dbReference type="KEGG" id="pht:BLM14_08050"/>
<dbReference type="AlphaFoldDB" id="A0A2N9W1M3"/>